<organism evidence="3 4">
    <name type="scientific">Phytophthora megakarya</name>
    <dbReference type="NCBI Taxonomy" id="4795"/>
    <lineage>
        <taxon>Eukaryota</taxon>
        <taxon>Sar</taxon>
        <taxon>Stramenopiles</taxon>
        <taxon>Oomycota</taxon>
        <taxon>Peronosporomycetes</taxon>
        <taxon>Peronosporales</taxon>
        <taxon>Peronosporaceae</taxon>
        <taxon>Phytophthora</taxon>
    </lineage>
</organism>
<dbReference type="OrthoDB" id="64281at2759"/>
<dbReference type="Pfam" id="PF24320">
    <property type="entry name" value="DUF7492"/>
    <property type="match status" value="1"/>
</dbReference>
<dbReference type="Proteomes" id="UP000198211">
    <property type="component" value="Unassembled WGS sequence"/>
</dbReference>
<dbReference type="EMBL" id="NBNE01000420">
    <property type="protein sequence ID" value="OWZ19624.1"/>
    <property type="molecule type" value="Genomic_DNA"/>
</dbReference>
<feature type="signal peptide" evidence="1">
    <location>
        <begin position="1"/>
        <end position="22"/>
    </location>
</feature>
<keyword evidence="4" id="KW-1185">Reference proteome</keyword>
<reference evidence="4" key="1">
    <citation type="submission" date="2017-03" db="EMBL/GenBank/DDBJ databases">
        <title>Phytopthora megakarya and P. palmivora, two closely related causual agents of cacao black pod achieved similar genome size and gene model numbers by different mechanisms.</title>
        <authorList>
            <person name="Ali S."/>
            <person name="Shao J."/>
            <person name="Larry D.J."/>
            <person name="Kronmiller B."/>
            <person name="Shen D."/>
            <person name="Strem M.D."/>
            <person name="Melnick R.L."/>
            <person name="Guiltinan M.J."/>
            <person name="Tyler B.M."/>
            <person name="Meinhardt L.W."/>
            <person name="Bailey B.A."/>
        </authorList>
    </citation>
    <scope>NUCLEOTIDE SEQUENCE [LARGE SCALE GENOMIC DNA]</scope>
    <source>
        <strain evidence="4">zdho120</strain>
    </source>
</reference>
<comment type="caution">
    <text evidence="3">The sequence shown here is derived from an EMBL/GenBank/DDBJ whole genome shotgun (WGS) entry which is preliminary data.</text>
</comment>
<evidence type="ECO:0000256" key="1">
    <source>
        <dbReference type="SAM" id="SignalP"/>
    </source>
</evidence>
<gene>
    <name evidence="3" type="ORF">PHMEG_0006094</name>
</gene>
<name>A0A225WPZ2_9STRA</name>
<protein>
    <recommendedName>
        <fullName evidence="2">DUF7492 domain-containing protein</fullName>
    </recommendedName>
</protein>
<evidence type="ECO:0000259" key="2">
    <source>
        <dbReference type="Pfam" id="PF24320"/>
    </source>
</evidence>
<dbReference type="PANTHER" id="PTHR36493">
    <property type="entry name" value="NEUROBLAST DIFFERENTIATION-ASSOCIATED PROTEIN AHNAK-LIKE PROTEIN"/>
    <property type="match status" value="1"/>
</dbReference>
<dbReference type="AlphaFoldDB" id="A0A225WPZ2"/>
<dbReference type="STRING" id="4795.A0A225WPZ2"/>
<feature type="domain" description="DUF7492" evidence="2">
    <location>
        <begin position="55"/>
        <end position="259"/>
    </location>
</feature>
<dbReference type="PANTHER" id="PTHR36493:SF3">
    <property type="entry name" value="CHITIN-BINDING TYPE-4 DOMAIN-CONTAINING PROTEIN"/>
    <property type="match status" value="1"/>
</dbReference>
<evidence type="ECO:0000313" key="4">
    <source>
        <dbReference type="Proteomes" id="UP000198211"/>
    </source>
</evidence>
<dbReference type="InterPro" id="IPR055915">
    <property type="entry name" value="DUF7492"/>
</dbReference>
<accession>A0A225WPZ2</accession>
<keyword evidence="1" id="KW-0732">Signal</keyword>
<proteinExistence type="predicted"/>
<evidence type="ECO:0000313" key="3">
    <source>
        <dbReference type="EMBL" id="OWZ19624.1"/>
    </source>
</evidence>
<sequence>MLTMVFVVYLVILFTLLHLVDSHTWIDCFDTDRAKIYDQSASYIFGGAGGNGFCQGYGAGYPGRGDYAIGTQYTFKMLENEVEAGTAVCETVAADTYTNTNWRKRLSVDAGVTVYFAYLPNGHIVKDKKAIGTQHGVYWTGQVGTSLASTLEMTKENLINGFTMNYDDGNCGETYDYNGNPGGRAGDGKPCIGSFVVPTGTAPGIYSMVWYWTFWLDDEAAYVDQSQARGYFGAAYSTCFEVEVTSSGSVDSTSTIAVVETNSTPTDTAHTAALYKSGVATFSSLGSGDGSLAGVHPANSSSGSNDYSEINFDNATVGSDKSSSKETVGTLTKSSVPPSSILMALLFSSITSAVLV</sequence>
<feature type="chain" id="PRO_5013121578" description="DUF7492 domain-containing protein" evidence="1">
    <location>
        <begin position="23"/>
        <end position="356"/>
    </location>
</feature>